<evidence type="ECO:0000313" key="18">
    <source>
        <dbReference type="EMBL" id="ARO74697.1"/>
    </source>
</evidence>
<evidence type="ECO:0000256" key="2">
    <source>
        <dbReference type="ARBA" id="ARBA00009025"/>
    </source>
</evidence>
<name>A0A1W6S4J1_9EUPU</name>
<keyword evidence="6 16" id="KW-0679">Respiratory chain</keyword>
<evidence type="ECO:0000256" key="10">
    <source>
        <dbReference type="ARBA" id="ARBA00022989"/>
    </source>
</evidence>
<evidence type="ECO:0000256" key="12">
    <source>
        <dbReference type="ARBA" id="ARBA00023075"/>
    </source>
</evidence>
<accession>A0A1W6S4J1</accession>
<reference evidence="18" key="1">
    <citation type="submission" date="2016-11" db="EMBL/GenBank/DDBJ databases">
        <title>The complete mitochondrial genome of Mexistrophia reticulata Thompson, 2011 (Gastropoda: Stylommatophora: Cerionidae).</title>
        <authorList>
            <person name="Harasewych M.G."/>
            <person name="Gonzalez V.L."/>
            <person name="Windsor A.M."/>
            <person name="Lopez-Vera E."/>
            <person name="Halloran M."/>
        </authorList>
    </citation>
    <scope>NUCLEOTIDE SEQUENCE</scope>
</reference>
<evidence type="ECO:0000256" key="5">
    <source>
        <dbReference type="ARBA" id="ARBA00022448"/>
    </source>
</evidence>
<dbReference type="AlphaFoldDB" id="A0A1W6S4J1"/>
<dbReference type="InterPro" id="IPR003918">
    <property type="entry name" value="NADH_UbQ_OxRdtase"/>
</dbReference>
<evidence type="ECO:0000256" key="6">
    <source>
        <dbReference type="ARBA" id="ARBA00022660"/>
    </source>
</evidence>
<dbReference type="GO" id="GO:0042773">
    <property type="term" value="P:ATP synthesis coupled electron transport"/>
    <property type="evidence" value="ECO:0007669"/>
    <property type="project" value="InterPro"/>
</dbReference>
<keyword evidence="12 16" id="KW-0830">Ubiquinone</keyword>
<evidence type="ECO:0000259" key="17">
    <source>
        <dbReference type="Pfam" id="PF00361"/>
    </source>
</evidence>
<feature type="transmembrane region" description="Helical" evidence="16">
    <location>
        <begin position="174"/>
        <end position="197"/>
    </location>
</feature>
<evidence type="ECO:0000256" key="15">
    <source>
        <dbReference type="ARBA" id="ARBA00049551"/>
    </source>
</evidence>
<dbReference type="GO" id="GO:0008137">
    <property type="term" value="F:NADH dehydrogenase (ubiquinone) activity"/>
    <property type="evidence" value="ECO:0007669"/>
    <property type="project" value="UniProtKB-UniRule"/>
</dbReference>
<feature type="transmembrane region" description="Helical" evidence="16">
    <location>
        <begin position="135"/>
        <end position="154"/>
    </location>
</feature>
<comment type="subcellular location">
    <subcellularLocation>
        <location evidence="1 16">Mitochondrion membrane</location>
        <topology evidence="1 16">Multi-pass membrane protein</topology>
    </subcellularLocation>
</comment>
<feature type="transmembrane region" description="Helical" evidence="16">
    <location>
        <begin position="267"/>
        <end position="287"/>
    </location>
</feature>
<sequence>MSVMFVMMTSFFLIKYRFSLLIQIVMMTFAYVFCWSRFFHFSLLSKWLMSGSMNMMLTWLSFFIFSCAMLSTIQVNTKNYWLISLSLMGFLFLCFSVSNLLSFYIVFEASLIPILLLIITWGYQPERLQAGTYMIMYTVLGSLPMLLIVLILQNQLNTLSIMLLKYEVTPNINFIIYLVLMLPFLFKLPIYGAHLWLPKAHVEAPLLGSMVLAGVLLKLGGYGLYLLMIMMDCVMLTNSSFLFVCLIAMWGSFLATFMCMQQNDLKAMVAYSSVVHMGSVVMCLISGSSWGLVGALIIMVSHGFTSSLMFLMASLTYKISHSRSLCYTSGLLKSFPLLSLMWFICCAMNMAAPPTLNLVGELFSLAASWLIGISLLLLMVIIMFMSVGYNMYLYSLTNHGQLNVGLLPNLSFMGSNGCLAFMLHLAALFLVFCLNNFNY</sequence>
<dbReference type="GO" id="GO:0015990">
    <property type="term" value="P:electron transport coupled proton transport"/>
    <property type="evidence" value="ECO:0007669"/>
    <property type="project" value="TreeGrafter"/>
</dbReference>
<comment type="function">
    <text evidence="16">Core subunit of the mitochondrial membrane respiratory chain NADH dehydrogenase (Complex I) which catalyzes electron transfer from NADH through the respiratory chain, using ubiquinone as an electron acceptor. Essential for the catalytic activity and assembly of complex I.</text>
</comment>
<feature type="transmembrane region" description="Helical" evidence="16">
    <location>
        <begin position="240"/>
        <end position="260"/>
    </location>
</feature>
<feature type="transmembrane region" description="Helical" evidence="16">
    <location>
        <begin position="51"/>
        <end position="73"/>
    </location>
</feature>
<proteinExistence type="inferred from homology"/>
<feature type="transmembrane region" description="Helical" evidence="16">
    <location>
        <begin position="335"/>
        <end position="356"/>
    </location>
</feature>
<protein>
    <recommendedName>
        <fullName evidence="4 16">NADH-ubiquinone oxidoreductase chain 4</fullName>
        <ecNumber evidence="3 16">7.1.1.2</ecNumber>
    </recommendedName>
</protein>
<dbReference type="GO" id="GO:0031966">
    <property type="term" value="C:mitochondrial membrane"/>
    <property type="evidence" value="ECO:0007669"/>
    <property type="project" value="UniProtKB-SubCell"/>
</dbReference>
<keyword evidence="8" id="KW-1278">Translocase</keyword>
<dbReference type="GO" id="GO:0003954">
    <property type="term" value="F:NADH dehydrogenase activity"/>
    <property type="evidence" value="ECO:0007669"/>
    <property type="project" value="TreeGrafter"/>
</dbReference>
<comment type="catalytic activity">
    <reaction evidence="15 16">
        <text>a ubiquinone + NADH + 5 H(+)(in) = a ubiquinol + NAD(+) + 4 H(+)(out)</text>
        <dbReference type="Rhea" id="RHEA:29091"/>
        <dbReference type="Rhea" id="RHEA-COMP:9565"/>
        <dbReference type="Rhea" id="RHEA-COMP:9566"/>
        <dbReference type="ChEBI" id="CHEBI:15378"/>
        <dbReference type="ChEBI" id="CHEBI:16389"/>
        <dbReference type="ChEBI" id="CHEBI:17976"/>
        <dbReference type="ChEBI" id="CHEBI:57540"/>
        <dbReference type="ChEBI" id="CHEBI:57945"/>
        <dbReference type="EC" id="7.1.1.2"/>
    </reaction>
</comment>
<feature type="transmembrane region" description="Helical" evidence="16">
    <location>
        <begin position="362"/>
        <end position="389"/>
    </location>
</feature>
<dbReference type="Pfam" id="PF00361">
    <property type="entry name" value="Proton_antipo_M"/>
    <property type="match status" value="1"/>
</dbReference>
<keyword evidence="7 16" id="KW-0812">Transmembrane</keyword>
<comment type="similarity">
    <text evidence="2 16">Belongs to the complex I subunit 4 family.</text>
</comment>
<dbReference type="EMBL" id="KY205643">
    <property type="protein sequence ID" value="ARO74697.1"/>
    <property type="molecule type" value="Genomic_DNA"/>
</dbReference>
<keyword evidence="5 16" id="KW-0813">Transport</keyword>
<dbReference type="GO" id="GO:0048039">
    <property type="term" value="F:ubiquinone binding"/>
    <property type="evidence" value="ECO:0007669"/>
    <property type="project" value="TreeGrafter"/>
</dbReference>
<keyword evidence="14 16" id="KW-0472">Membrane</keyword>
<gene>
    <name evidence="18" type="primary">ND4</name>
</gene>
<feature type="domain" description="NADH:quinone oxidoreductase/Mrp antiporter transmembrane" evidence="17">
    <location>
        <begin position="98"/>
        <end position="384"/>
    </location>
</feature>
<feature type="transmembrane region" description="Helical" evidence="16">
    <location>
        <begin position="204"/>
        <end position="228"/>
    </location>
</feature>
<evidence type="ECO:0000256" key="7">
    <source>
        <dbReference type="ARBA" id="ARBA00022692"/>
    </source>
</evidence>
<feature type="transmembrane region" description="Helical" evidence="16">
    <location>
        <begin position="80"/>
        <end position="98"/>
    </location>
</feature>
<feature type="transmembrane region" description="Helical" evidence="16">
    <location>
        <begin position="293"/>
        <end position="315"/>
    </location>
</feature>
<dbReference type="EC" id="7.1.1.2" evidence="3 16"/>
<organism evidence="18">
    <name type="scientific">Mexistrophia reticulata</name>
    <dbReference type="NCBI Taxonomy" id="1780250"/>
    <lineage>
        <taxon>Eukaryota</taxon>
        <taxon>Metazoa</taxon>
        <taxon>Spiralia</taxon>
        <taxon>Lophotrochozoa</taxon>
        <taxon>Mollusca</taxon>
        <taxon>Gastropoda</taxon>
        <taxon>Heterobranchia</taxon>
        <taxon>Euthyneura</taxon>
        <taxon>Panpulmonata</taxon>
        <taxon>Eupulmonata</taxon>
        <taxon>Stylommatophora</taxon>
        <taxon>Helicina</taxon>
        <taxon>Urocoptoidea</taxon>
        <taxon>Cerionidae</taxon>
        <taxon>Mexistrophia</taxon>
    </lineage>
</organism>
<evidence type="ECO:0000256" key="3">
    <source>
        <dbReference type="ARBA" id="ARBA00012944"/>
    </source>
</evidence>
<evidence type="ECO:0000256" key="8">
    <source>
        <dbReference type="ARBA" id="ARBA00022967"/>
    </source>
</evidence>
<evidence type="ECO:0000256" key="13">
    <source>
        <dbReference type="ARBA" id="ARBA00023128"/>
    </source>
</evidence>
<keyword evidence="11 16" id="KW-0520">NAD</keyword>
<feature type="transmembrane region" description="Helical" evidence="16">
    <location>
        <begin position="410"/>
        <end position="432"/>
    </location>
</feature>
<dbReference type="PANTHER" id="PTHR43507">
    <property type="entry name" value="NADH-UBIQUINONE OXIDOREDUCTASE CHAIN 4"/>
    <property type="match status" value="1"/>
</dbReference>
<dbReference type="InterPro" id="IPR001750">
    <property type="entry name" value="ND/Mrp_TM"/>
</dbReference>
<keyword evidence="9 16" id="KW-0249">Electron transport</keyword>
<evidence type="ECO:0000256" key="1">
    <source>
        <dbReference type="ARBA" id="ARBA00004225"/>
    </source>
</evidence>
<evidence type="ECO:0000256" key="16">
    <source>
        <dbReference type="RuleBase" id="RU003297"/>
    </source>
</evidence>
<keyword evidence="13 16" id="KW-0496">Mitochondrion</keyword>
<evidence type="ECO:0000256" key="14">
    <source>
        <dbReference type="ARBA" id="ARBA00023136"/>
    </source>
</evidence>
<geneLocation type="mitochondrion" evidence="18"/>
<feature type="transmembrane region" description="Helical" evidence="16">
    <location>
        <begin position="104"/>
        <end position="123"/>
    </location>
</feature>
<dbReference type="PRINTS" id="PR01437">
    <property type="entry name" value="NUOXDRDTASE4"/>
</dbReference>
<evidence type="ECO:0000256" key="4">
    <source>
        <dbReference type="ARBA" id="ARBA00021006"/>
    </source>
</evidence>
<evidence type="ECO:0000256" key="9">
    <source>
        <dbReference type="ARBA" id="ARBA00022982"/>
    </source>
</evidence>
<keyword evidence="10 16" id="KW-1133">Transmembrane helix</keyword>
<dbReference type="PANTHER" id="PTHR43507:SF20">
    <property type="entry name" value="NADH-UBIQUINONE OXIDOREDUCTASE CHAIN 4"/>
    <property type="match status" value="1"/>
</dbReference>
<evidence type="ECO:0000256" key="11">
    <source>
        <dbReference type="ARBA" id="ARBA00023027"/>
    </source>
</evidence>
<feature type="transmembrane region" description="Helical" evidence="16">
    <location>
        <begin position="20"/>
        <end position="39"/>
    </location>
</feature>